<organism evidence="2 3">
    <name type="scientific">Streblomastix strix</name>
    <dbReference type="NCBI Taxonomy" id="222440"/>
    <lineage>
        <taxon>Eukaryota</taxon>
        <taxon>Metamonada</taxon>
        <taxon>Preaxostyla</taxon>
        <taxon>Oxymonadida</taxon>
        <taxon>Streblomastigidae</taxon>
        <taxon>Streblomastix</taxon>
    </lineage>
</organism>
<name>A0A5J4UER7_9EUKA</name>
<gene>
    <name evidence="2" type="ORF">EZS28_035577</name>
</gene>
<proteinExistence type="predicted"/>
<reference evidence="2 3" key="1">
    <citation type="submission" date="2019-03" db="EMBL/GenBank/DDBJ databases">
        <title>Single cell metagenomics reveals metabolic interactions within the superorganism composed of flagellate Streblomastix strix and complex community of Bacteroidetes bacteria on its surface.</title>
        <authorList>
            <person name="Treitli S.C."/>
            <person name="Kolisko M."/>
            <person name="Husnik F."/>
            <person name="Keeling P."/>
            <person name="Hampl V."/>
        </authorList>
    </citation>
    <scope>NUCLEOTIDE SEQUENCE [LARGE SCALE GENOMIC DNA]</scope>
    <source>
        <strain evidence="2">ST1C</strain>
    </source>
</reference>
<comment type="caution">
    <text evidence="2">The sequence shown here is derived from an EMBL/GenBank/DDBJ whole genome shotgun (WGS) entry which is preliminary data.</text>
</comment>
<dbReference type="EMBL" id="SNRW01016886">
    <property type="protein sequence ID" value="KAA6368897.1"/>
    <property type="molecule type" value="Genomic_DNA"/>
</dbReference>
<feature type="compositionally biased region" description="Acidic residues" evidence="1">
    <location>
        <begin position="13"/>
        <end position="24"/>
    </location>
</feature>
<evidence type="ECO:0000313" key="3">
    <source>
        <dbReference type="Proteomes" id="UP000324800"/>
    </source>
</evidence>
<dbReference type="Proteomes" id="UP000324800">
    <property type="component" value="Unassembled WGS sequence"/>
</dbReference>
<accession>A0A5J4UER7</accession>
<feature type="compositionally biased region" description="Basic and acidic residues" evidence="1">
    <location>
        <begin position="29"/>
        <end position="39"/>
    </location>
</feature>
<evidence type="ECO:0000313" key="2">
    <source>
        <dbReference type="EMBL" id="KAA6368897.1"/>
    </source>
</evidence>
<evidence type="ECO:0000256" key="1">
    <source>
        <dbReference type="SAM" id="MobiDB-lite"/>
    </source>
</evidence>
<feature type="region of interest" description="Disordered" evidence="1">
    <location>
        <begin position="13"/>
        <end position="48"/>
    </location>
</feature>
<protein>
    <submittedName>
        <fullName evidence="2">Uncharacterized protein</fullName>
    </submittedName>
</protein>
<dbReference type="AlphaFoldDB" id="A0A5J4UER7"/>
<sequence length="136" mass="15707">MSIRIKITICRDEDEDYEEDDEYAGEQHGGGEGEAPRGCEDEELEEDSDEEVYYARVCVYCNFRLWGCICTQSMFAMFVKLKLNGQLNEENQLQLICVDSDPPFRNAFPKAACTVRRSKMAILGLFYCQVTYDCYD</sequence>